<feature type="transmembrane region" description="Helical" evidence="5">
    <location>
        <begin position="287"/>
        <end position="309"/>
    </location>
</feature>
<keyword evidence="4 5" id="KW-0472">Membrane</keyword>
<feature type="transmembrane region" description="Helical" evidence="5">
    <location>
        <begin position="17"/>
        <end position="39"/>
    </location>
</feature>
<dbReference type="EMBL" id="CAJOBB010000075">
    <property type="protein sequence ID" value="CAF3548065.1"/>
    <property type="molecule type" value="Genomic_DNA"/>
</dbReference>
<name>A0A818K913_9BILA</name>
<keyword evidence="2 5" id="KW-0812">Transmembrane</keyword>
<dbReference type="PROSITE" id="PS50262">
    <property type="entry name" value="G_PROTEIN_RECEP_F1_2"/>
    <property type="match status" value="1"/>
</dbReference>
<feature type="transmembrane region" description="Helical" evidence="5">
    <location>
        <begin position="205"/>
        <end position="228"/>
    </location>
</feature>
<organism evidence="8 9">
    <name type="scientific">Adineta steineri</name>
    <dbReference type="NCBI Taxonomy" id="433720"/>
    <lineage>
        <taxon>Eukaryota</taxon>
        <taxon>Metazoa</taxon>
        <taxon>Spiralia</taxon>
        <taxon>Gnathifera</taxon>
        <taxon>Rotifera</taxon>
        <taxon>Eurotatoria</taxon>
        <taxon>Bdelloidea</taxon>
        <taxon>Adinetida</taxon>
        <taxon>Adinetidae</taxon>
        <taxon>Adineta</taxon>
    </lineage>
</organism>
<gene>
    <name evidence="7" type="ORF">IZO911_LOCUS2652</name>
    <name evidence="8" type="ORF">KXQ929_LOCUS2510</name>
</gene>
<evidence type="ECO:0000313" key="8">
    <source>
        <dbReference type="EMBL" id="CAF3548065.1"/>
    </source>
</evidence>
<evidence type="ECO:0000313" key="7">
    <source>
        <dbReference type="EMBL" id="CAF0728427.1"/>
    </source>
</evidence>
<evidence type="ECO:0000259" key="6">
    <source>
        <dbReference type="PROSITE" id="PS50262"/>
    </source>
</evidence>
<evidence type="ECO:0000256" key="1">
    <source>
        <dbReference type="ARBA" id="ARBA00004370"/>
    </source>
</evidence>
<feature type="transmembrane region" description="Helical" evidence="5">
    <location>
        <begin position="164"/>
        <end position="185"/>
    </location>
</feature>
<dbReference type="Gene3D" id="1.20.1070.10">
    <property type="entry name" value="Rhodopsin 7-helix transmembrane proteins"/>
    <property type="match status" value="1"/>
</dbReference>
<comment type="caution">
    <text evidence="8">The sequence shown here is derived from an EMBL/GenBank/DDBJ whole genome shotgun (WGS) entry which is preliminary data.</text>
</comment>
<comment type="subcellular location">
    <subcellularLocation>
        <location evidence="1">Membrane</location>
    </subcellularLocation>
</comment>
<feature type="domain" description="G-protein coupled receptors family 1 profile" evidence="6">
    <location>
        <begin position="30"/>
        <end position="342"/>
    </location>
</feature>
<protein>
    <recommendedName>
        <fullName evidence="6">G-protein coupled receptors family 1 profile domain-containing protein</fullName>
    </recommendedName>
</protein>
<evidence type="ECO:0000256" key="4">
    <source>
        <dbReference type="ARBA" id="ARBA00023136"/>
    </source>
</evidence>
<keyword evidence="3 5" id="KW-1133">Transmembrane helix</keyword>
<evidence type="ECO:0000313" key="9">
    <source>
        <dbReference type="Proteomes" id="UP000663868"/>
    </source>
</evidence>
<dbReference type="InterPro" id="IPR017452">
    <property type="entry name" value="GPCR_Rhodpsn_7TM"/>
</dbReference>
<evidence type="ECO:0000256" key="5">
    <source>
        <dbReference type="SAM" id="Phobius"/>
    </source>
</evidence>
<proteinExistence type="predicted"/>
<dbReference type="SUPFAM" id="SSF81321">
    <property type="entry name" value="Family A G protein-coupled receptor-like"/>
    <property type="match status" value="1"/>
</dbReference>
<dbReference type="AlphaFoldDB" id="A0A818K913"/>
<feature type="transmembrane region" description="Helical" evidence="5">
    <location>
        <begin position="321"/>
        <end position="345"/>
    </location>
</feature>
<accession>A0A818K913</accession>
<evidence type="ECO:0000256" key="3">
    <source>
        <dbReference type="ARBA" id="ARBA00022989"/>
    </source>
</evidence>
<dbReference type="Proteomes" id="UP000663860">
    <property type="component" value="Unassembled WGS sequence"/>
</dbReference>
<dbReference type="GO" id="GO:0016020">
    <property type="term" value="C:membrane"/>
    <property type="evidence" value="ECO:0007669"/>
    <property type="project" value="UniProtKB-SubCell"/>
</dbReference>
<sequence>MPYNQTESDTSIRYINIYINLFYLIFGNIGNLLKVAFFLQKPLRSLPCTMYILFSTVSDFVTLNNLPVLQLLIHLYPNYHWIKITVDWSNNQNDTMLLSHSISNYDIIMCKIRSYLHLLSTDLSFQMLLFASINRYCSTYRRGKRHNSTGSAGSFNKCFCSHPYIQRLCIISCIISALLSLQHIFNFTIKSPSEGCVPHYRILWVVWISSIHCFILPIMMTIFGILTLRNIHCLSMFGDYFLCLKCHCHSRKKKYSIDSLRTYCSRCENTIQYRIDRQLTSMIISEIFVTVLTSLPYGTYALYCLLHTIQKRPIIDPSQSAWIPLFVRTTMYLEPSCGFYIYLLTLSTLRKRFHKTFISKVTKRGWFCWK</sequence>
<reference evidence="8" key="1">
    <citation type="submission" date="2021-02" db="EMBL/GenBank/DDBJ databases">
        <authorList>
            <person name="Nowell W R."/>
        </authorList>
    </citation>
    <scope>NUCLEOTIDE SEQUENCE</scope>
</reference>
<feature type="transmembrane region" description="Helical" evidence="5">
    <location>
        <begin position="51"/>
        <end position="73"/>
    </location>
</feature>
<dbReference type="EMBL" id="CAJNOE010000013">
    <property type="protein sequence ID" value="CAF0728427.1"/>
    <property type="molecule type" value="Genomic_DNA"/>
</dbReference>
<dbReference type="Proteomes" id="UP000663868">
    <property type="component" value="Unassembled WGS sequence"/>
</dbReference>
<evidence type="ECO:0000256" key="2">
    <source>
        <dbReference type="ARBA" id="ARBA00022692"/>
    </source>
</evidence>